<comment type="caution">
    <text evidence="1">The sequence shown here is derived from an EMBL/GenBank/DDBJ whole genome shotgun (WGS) entry which is preliminary data.</text>
</comment>
<dbReference type="EMBL" id="JACTAM010002123">
    <property type="protein sequence ID" value="KAI2645911.1"/>
    <property type="molecule type" value="Genomic_DNA"/>
</dbReference>
<organism evidence="1 2">
    <name type="scientific">Labeo rohita</name>
    <name type="common">Indian major carp</name>
    <name type="synonym">Cyprinus rohita</name>
    <dbReference type="NCBI Taxonomy" id="84645"/>
    <lineage>
        <taxon>Eukaryota</taxon>
        <taxon>Metazoa</taxon>
        <taxon>Chordata</taxon>
        <taxon>Craniata</taxon>
        <taxon>Vertebrata</taxon>
        <taxon>Euteleostomi</taxon>
        <taxon>Actinopterygii</taxon>
        <taxon>Neopterygii</taxon>
        <taxon>Teleostei</taxon>
        <taxon>Ostariophysi</taxon>
        <taxon>Cypriniformes</taxon>
        <taxon>Cyprinidae</taxon>
        <taxon>Labeoninae</taxon>
        <taxon>Labeonini</taxon>
        <taxon>Labeo</taxon>
    </lineage>
</organism>
<proteinExistence type="predicted"/>
<evidence type="ECO:0000313" key="1">
    <source>
        <dbReference type="EMBL" id="KAI2645911.1"/>
    </source>
</evidence>
<gene>
    <name evidence="1" type="ORF">H4Q32_025257</name>
</gene>
<dbReference type="Proteomes" id="UP000830375">
    <property type="component" value="Unassembled WGS sequence"/>
</dbReference>
<name>A0ABQ8L892_LABRO</name>
<evidence type="ECO:0000313" key="2">
    <source>
        <dbReference type="Proteomes" id="UP000830375"/>
    </source>
</evidence>
<sequence length="192" mass="21890">MSYLEDFICEIKELSNGFELERLKLTLQLTVCDAPALHSRWRAPGEQDDMALGNNDSFRNKTNFQITTMAPHRWKKPPWIWSLDSPLITCTFHEVAFLFLALTESSNLQPVRISSHCVDRNVGIFILCKNSLSDNRIDNANDTVTFWHALWTAILPQIPTMSTVLYILQKIQNTMVSSTTLVLSSMRITLAS</sequence>
<keyword evidence="2" id="KW-1185">Reference proteome</keyword>
<protein>
    <submittedName>
        <fullName evidence="1">Lamin tail domain-containing protein 1</fullName>
    </submittedName>
</protein>
<reference evidence="1 2" key="1">
    <citation type="submission" date="2022-01" db="EMBL/GenBank/DDBJ databases">
        <title>A high-quality chromosome-level genome assembly of rohu carp, Labeo rohita.</title>
        <authorList>
            <person name="Arick M.A. II"/>
            <person name="Hsu C.-Y."/>
            <person name="Magbanua Z."/>
            <person name="Pechanova O."/>
            <person name="Grover C."/>
            <person name="Miller E."/>
            <person name="Thrash A."/>
            <person name="Ezzel L."/>
            <person name="Alam S."/>
            <person name="Benzie J."/>
            <person name="Hamilton M."/>
            <person name="Karsi A."/>
            <person name="Lawrence M.L."/>
            <person name="Peterson D.G."/>
        </authorList>
    </citation>
    <scope>NUCLEOTIDE SEQUENCE [LARGE SCALE GENOMIC DNA]</scope>
    <source>
        <strain evidence="2">BAU-BD-2019</strain>
        <tissue evidence="1">Blood</tissue>
    </source>
</reference>
<accession>A0ABQ8L892</accession>